<keyword evidence="10" id="KW-0121">Carboxypeptidase</keyword>
<dbReference type="CDD" id="cd06238">
    <property type="entry name" value="M14-like"/>
    <property type="match status" value="1"/>
</dbReference>
<dbReference type="GO" id="GO:0004180">
    <property type="term" value="F:carboxypeptidase activity"/>
    <property type="evidence" value="ECO:0007669"/>
    <property type="project" value="UniProtKB-KW"/>
</dbReference>
<dbReference type="Gene3D" id="3.40.630.10">
    <property type="entry name" value="Zn peptidases"/>
    <property type="match status" value="1"/>
</dbReference>
<evidence type="ECO:0000256" key="1">
    <source>
        <dbReference type="ARBA" id="ARBA00001947"/>
    </source>
</evidence>
<feature type="signal peptide" evidence="8">
    <location>
        <begin position="1"/>
        <end position="19"/>
    </location>
</feature>
<evidence type="ECO:0000256" key="7">
    <source>
        <dbReference type="PROSITE-ProRule" id="PRU01379"/>
    </source>
</evidence>
<evidence type="ECO:0000256" key="3">
    <source>
        <dbReference type="ARBA" id="ARBA00022670"/>
    </source>
</evidence>
<accession>A0ABR7YEV3</accession>
<organism evidence="10 11">
    <name type="scientific">Sphingobacterium litopenaei</name>
    <dbReference type="NCBI Taxonomy" id="2763500"/>
    <lineage>
        <taxon>Bacteria</taxon>
        <taxon>Pseudomonadati</taxon>
        <taxon>Bacteroidota</taxon>
        <taxon>Sphingobacteriia</taxon>
        <taxon>Sphingobacteriales</taxon>
        <taxon>Sphingobacteriaceae</taxon>
        <taxon>Sphingobacterium</taxon>
    </lineage>
</organism>
<keyword evidence="5" id="KW-0862">Zinc</keyword>
<dbReference type="Proteomes" id="UP000651271">
    <property type="component" value="Unassembled WGS sequence"/>
</dbReference>
<evidence type="ECO:0000256" key="6">
    <source>
        <dbReference type="ARBA" id="ARBA00023049"/>
    </source>
</evidence>
<dbReference type="RefSeq" id="WP_165291553.1">
    <property type="nucleotide sequence ID" value="NZ_JACOIJ010000016.1"/>
</dbReference>
<dbReference type="EMBL" id="JACOIJ010000016">
    <property type="protein sequence ID" value="MBD1429842.1"/>
    <property type="molecule type" value="Genomic_DNA"/>
</dbReference>
<keyword evidence="8" id="KW-0732">Signal</keyword>
<feature type="domain" description="Peptidase M14" evidence="9">
    <location>
        <begin position="35"/>
        <end position="357"/>
    </location>
</feature>
<dbReference type="InterPro" id="IPR029062">
    <property type="entry name" value="Class_I_gatase-like"/>
</dbReference>
<evidence type="ECO:0000256" key="5">
    <source>
        <dbReference type="ARBA" id="ARBA00022833"/>
    </source>
</evidence>
<evidence type="ECO:0000256" key="8">
    <source>
        <dbReference type="SAM" id="SignalP"/>
    </source>
</evidence>
<dbReference type="PROSITE" id="PS52035">
    <property type="entry name" value="PEPTIDASE_M14"/>
    <property type="match status" value="1"/>
</dbReference>
<protein>
    <submittedName>
        <fullName evidence="10">Zinc carboxypeptidase</fullName>
    </submittedName>
</protein>
<evidence type="ECO:0000256" key="4">
    <source>
        <dbReference type="ARBA" id="ARBA00022801"/>
    </source>
</evidence>
<evidence type="ECO:0000313" key="10">
    <source>
        <dbReference type="EMBL" id="MBD1429842.1"/>
    </source>
</evidence>
<feature type="chain" id="PRO_5045598368" evidence="8">
    <location>
        <begin position="20"/>
        <end position="832"/>
    </location>
</feature>
<dbReference type="SUPFAM" id="SSF53187">
    <property type="entry name" value="Zn-dependent exopeptidases"/>
    <property type="match status" value="1"/>
</dbReference>
<comment type="similarity">
    <text evidence="2 7">Belongs to the peptidase M14 family.</text>
</comment>
<proteinExistence type="inferred from homology"/>
<evidence type="ECO:0000259" key="9">
    <source>
        <dbReference type="PROSITE" id="PS52035"/>
    </source>
</evidence>
<keyword evidence="4" id="KW-0378">Hydrolase</keyword>
<evidence type="ECO:0000313" key="11">
    <source>
        <dbReference type="Proteomes" id="UP000651271"/>
    </source>
</evidence>
<comment type="caution">
    <text evidence="7">Lacks conserved residue(s) required for the propagation of feature annotation.</text>
</comment>
<keyword evidence="3" id="KW-0645">Protease</keyword>
<comment type="cofactor">
    <cofactor evidence="1">
        <name>Zn(2+)</name>
        <dbReference type="ChEBI" id="CHEBI:29105"/>
    </cofactor>
</comment>
<evidence type="ECO:0000256" key="2">
    <source>
        <dbReference type="ARBA" id="ARBA00005988"/>
    </source>
</evidence>
<dbReference type="InterPro" id="IPR000834">
    <property type="entry name" value="Peptidase_M14"/>
</dbReference>
<comment type="caution">
    <text evidence="10">The sequence shown here is derived from an EMBL/GenBank/DDBJ whole genome shotgun (WGS) entry which is preliminary data.</text>
</comment>
<keyword evidence="6" id="KW-0482">Metalloprotease</keyword>
<name>A0ABR7YEV3_9SPHI</name>
<dbReference type="PANTHER" id="PTHR11705:SF143">
    <property type="entry name" value="SLL0236 PROTEIN"/>
    <property type="match status" value="1"/>
</dbReference>
<sequence>MKNILTLALAICLFTTSWAQIKSPEEYLGRKIGTKITPHWKVLEYYKYVAEQVPQQVKYQQYGESVEGRPMYVFFVSSSKNIVRLEAIRKNNLQLAGEETGNAELVDMPAIVWMSNNVHGNETSSMESSMMTLYQLVNPNNTATKAQLENTLIIIDPCLNPDGTERYNNWQNGIIGVTYNPDLYAREHSEPWPGGRVNHYYFDLNRDWAWQTQSESQQRIKIYNEWLPHIHIDFHEMGINAPYYFPPAAEPLHEVITPWQREFQGTIGKHNAKYFDQQGWLYFTKERFDLFYPSYGDTYPIYSGSIGMTYEKAGNSSAGLGVYTDQKDTLTLVDRAIQHHASGMNLVEVVSQNASKVVEEFKKFYKQANDGTLASYQSYVIKHEPANEAKIRSLMELLDKNKIRYYTAQGAFKGIEYATKKSTTYNAKDKDLVVPGNQPKAALVRVLFEPEAKLVDSLTYDITGWSLPYVYGLPAIASSTKVGATIPYKLDKVSNTIGDSFGYAIKWDGFASAKTLAALLQKKITVKRSEHAFKLNGEDFPSGSLLIMSSNNKSVNIKKSLKEIADQHAVKVHTISSGIIEGAKDFGSADVKTIKAPKVLMLAGEGMRALNVGEVWHYFDKDLQYPIVLVNPKEMERIDWSEIDAFIMPSSTYTFLRDKTQAESFANWIRKGGKVIALESSVSQLSAQPWIKLKPMKQDTTLRAKENPLKPYAERERESLKEYTAGAIYKVDFDATHPLMYGAKEYYTLRTNGTLYQYFKDGAGWNVGYIKENALMSGFVGQNLSKQIKNGLVFGTESLGAGSIVYLADNVLFRNFWDSGKLIMANALFQVD</sequence>
<keyword evidence="11" id="KW-1185">Reference proteome</keyword>
<reference evidence="10 11" key="1">
    <citation type="submission" date="2020-08" db="EMBL/GenBank/DDBJ databases">
        <title>Sphingobacterium sp. DN04309 isolated from aquaculture water.</title>
        <authorList>
            <person name="Zhang M."/>
        </authorList>
    </citation>
    <scope>NUCLEOTIDE SEQUENCE [LARGE SCALE GENOMIC DNA]</scope>
    <source>
        <strain evidence="10 11">DN04309</strain>
    </source>
</reference>
<dbReference type="PANTHER" id="PTHR11705">
    <property type="entry name" value="PROTEASE FAMILY M14 CARBOXYPEPTIDASE A,B"/>
    <property type="match status" value="1"/>
</dbReference>
<dbReference type="SUPFAM" id="SSF52317">
    <property type="entry name" value="Class I glutamine amidotransferase-like"/>
    <property type="match status" value="1"/>
</dbReference>
<dbReference type="Pfam" id="PF00246">
    <property type="entry name" value="Peptidase_M14"/>
    <property type="match status" value="1"/>
</dbReference>
<gene>
    <name evidence="10" type="ORF">H8B04_09680</name>
</gene>